<sequence>MKIRDFSGLFPLLYGNKSQEDLYTRRFFVAKGLQKPSPTLNKLEEALGNIYIWLDKSQNGPFMAPVFIGFLQKQCSVMASRQLEKKDLTALNQNKPHSRIDIIRSIKFEE</sequence>
<reference evidence="1 2" key="1">
    <citation type="submission" date="2023-03" db="EMBL/GenBank/DDBJ databases">
        <title>Genome insight into feeding habits of ladybird beetles.</title>
        <authorList>
            <person name="Li H.-S."/>
            <person name="Huang Y.-H."/>
            <person name="Pang H."/>
        </authorList>
    </citation>
    <scope>NUCLEOTIDE SEQUENCE [LARGE SCALE GENOMIC DNA]</scope>
    <source>
        <strain evidence="1">SYSU_2023b</strain>
        <tissue evidence="1">Whole body</tissue>
    </source>
</reference>
<evidence type="ECO:0008006" key="3">
    <source>
        <dbReference type="Google" id="ProtNLM"/>
    </source>
</evidence>
<keyword evidence="2" id="KW-1185">Reference proteome</keyword>
<name>A0AAW1U3Y1_9CUCU</name>
<comment type="caution">
    <text evidence="1">The sequence shown here is derived from an EMBL/GenBank/DDBJ whole genome shotgun (WGS) entry which is preliminary data.</text>
</comment>
<protein>
    <recommendedName>
        <fullName evidence="3">LAGLIDADG homing endonuclease</fullName>
    </recommendedName>
</protein>
<dbReference type="EMBL" id="JARQZJ010000034">
    <property type="protein sequence ID" value="KAK9875698.1"/>
    <property type="molecule type" value="Genomic_DNA"/>
</dbReference>
<accession>A0AAW1U3Y1</accession>
<evidence type="ECO:0000313" key="2">
    <source>
        <dbReference type="Proteomes" id="UP001431783"/>
    </source>
</evidence>
<proteinExistence type="predicted"/>
<dbReference type="AlphaFoldDB" id="A0AAW1U3Y1"/>
<gene>
    <name evidence="1" type="ORF">WA026_009495</name>
</gene>
<dbReference type="Proteomes" id="UP001431783">
    <property type="component" value="Unassembled WGS sequence"/>
</dbReference>
<evidence type="ECO:0000313" key="1">
    <source>
        <dbReference type="EMBL" id="KAK9875698.1"/>
    </source>
</evidence>
<organism evidence="1 2">
    <name type="scientific">Henosepilachna vigintioctopunctata</name>
    <dbReference type="NCBI Taxonomy" id="420089"/>
    <lineage>
        <taxon>Eukaryota</taxon>
        <taxon>Metazoa</taxon>
        <taxon>Ecdysozoa</taxon>
        <taxon>Arthropoda</taxon>
        <taxon>Hexapoda</taxon>
        <taxon>Insecta</taxon>
        <taxon>Pterygota</taxon>
        <taxon>Neoptera</taxon>
        <taxon>Endopterygota</taxon>
        <taxon>Coleoptera</taxon>
        <taxon>Polyphaga</taxon>
        <taxon>Cucujiformia</taxon>
        <taxon>Coccinelloidea</taxon>
        <taxon>Coccinellidae</taxon>
        <taxon>Epilachninae</taxon>
        <taxon>Epilachnini</taxon>
        <taxon>Henosepilachna</taxon>
    </lineage>
</organism>